<feature type="non-terminal residue" evidence="10">
    <location>
        <position position="1"/>
    </location>
</feature>
<evidence type="ECO:0000256" key="8">
    <source>
        <dbReference type="PROSITE-ProRule" id="PRU10052"/>
    </source>
</evidence>
<keyword evidence="11" id="KW-1185">Reference proteome</keyword>
<keyword evidence="3" id="KW-0134">Cell wall</keyword>
<evidence type="ECO:0000256" key="2">
    <source>
        <dbReference type="ARBA" id="ARBA00008834"/>
    </source>
</evidence>
<evidence type="ECO:0000256" key="7">
    <source>
        <dbReference type="ARBA" id="ARBA00023316"/>
    </source>
</evidence>
<name>A0AA38FPD2_TAXCH</name>
<evidence type="ECO:0000256" key="9">
    <source>
        <dbReference type="RuleBase" id="RU361169"/>
    </source>
</evidence>
<evidence type="ECO:0000256" key="4">
    <source>
        <dbReference type="ARBA" id="ARBA00022525"/>
    </source>
</evidence>
<sequence>FWHCINAFNGGYIQQAFVAAWKAACKVESAVVEVPPEFRFLVNPVTFLGPCKPSIIFQVDGTIIAPVNPRVWGSGLLQWIQFVRVNGVTIQGNGLIDGRGSVWWGLLSDYQLSRKKPKIMPNIKPTALRFYGSFNVTVQDITIQNSPQCHLKFDSCASVHVTNITISSPGNSPNTDGIHLQNSKDVEIQHSTIACGDDCVSIQTGCCAIRVHHINCGPSHGISIGSLGKDKTEVSVSNVTVHDVVIQDALNGVRIKTWQGGSGFVRDVSFSNIEVWN</sequence>
<evidence type="ECO:0000256" key="1">
    <source>
        <dbReference type="ARBA" id="ARBA00004191"/>
    </source>
</evidence>
<comment type="similarity">
    <text evidence="2 9">Belongs to the glycosyl hydrolase 28 family.</text>
</comment>
<gene>
    <name evidence="10" type="ORF">KI387_036133</name>
</gene>
<keyword evidence="7" id="KW-0961">Cell wall biogenesis/degradation</keyword>
<dbReference type="GO" id="GO:0005975">
    <property type="term" value="P:carbohydrate metabolic process"/>
    <property type="evidence" value="ECO:0007669"/>
    <property type="project" value="InterPro"/>
</dbReference>
<dbReference type="InterPro" id="IPR006626">
    <property type="entry name" value="PbH1"/>
</dbReference>
<dbReference type="Pfam" id="PF00295">
    <property type="entry name" value="Glyco_hydro_28"/>
    <property type="match status" value="1"/>
</dbReference>
<evidence type="ECO:0000256" key="5">
    <source>
        <dbReference type="ARBA" id="ARBA00022801"/>
    </source>
</evidence>
<reference evidence="10 11" key="1">
    <citation type="journal article" date="2021" name="Nat. Plants">
        <title>The Taxus genome provides insights into paclitaxel biosynthesis.</title>
        <authorList>
            <person name="Xiong X."/>
            <person name="Gou J."/>
            <person name="Liao Q."/>
            <person name="Li Y."/>
            <person name="Zhou Q."/>
            <person name="Bi G."/>
            <person name="Li C."/>
            <person name="Du R."/>
            <person name="Wang X."/>
            <person name="Sun T."/>
            <person name="Guo L."/>
            <person name="Liang H."/>
            <person name="Lu P."/>
            <person name="Wu Y."/>
            <person name="Zhang Z."/>
            <person name="Ro D.K."/>
            <person name="Shang Y."/>
            <person name="Huang S."/>
            <person name="Yan J."/>
        </authorList>
    </citation>
    <scope>NUCLEOTIDE SEQUENCE [LARGE SCALE GENOMIC DNA]</scope>
    <source>
        <strain evidence="10">Ta-2019</strain>
    </source>
</reference>
<dbReference type="OMA" id="WWITPRI"/>
<dbReference type="SUPFAM" id="SSF51126">
    <property type="entry name" value="Pectin lyase-like"/>
    <property type="match status" value="1"/>
</dbReference>
<dbReference type="EMBL" id="JAHRHJ020000007">
    <property type="protein sequence ID" value="KAH9308222.1"/>
    <property type="molecule type" value="Genomic_DNA"/>
</dbReference>
<organism evidence="10 11">
    <name type="scientific">Taxus chinensis</name>
    <name type="common">Chinese yew</name>
    <name type="synonym">Taxus wallichiana var. chinensis</name>
    <dbReference type="NCBI Taxonomy" id="29808"/>
    <lineage>
        <taxon>Eukaryota</taxon>
        <taxon>Viridiplantae</taxon>
        <taxon>Streptophyta</taxon>
        <taxon>Embryophyta</taxon>
        <taxon>Tracheophyta</taxon>
        <taxon>Spermatophyta</taxon>
        <taxon>Pinopsida</taxon>
        <taxon>Pinidae</taxon>
        <taxon>Conifers II</taxon>
        <taxon>Cupressales</taxon>
        <taxon>Taxaceae</taxon>
        <taxon>Taxus</taxon>
    </lineage>
</organism>
<dbReference type="PROSITE" id="PS00502">
    <property type="entry name" value="POLYGALACTURONASE"/>
    <property type="match status" value="1"/>
</dbReference>
<dbReference type="AlphaFoldDB" id="A0AA38FPD2"/>
<keyword evidence="6 9" id="KW-0326">Glycosidase</keyword>
<feature type="active site" evidence="8">
    <location>
        <position position="220"/>
    </location>
</feature>
<dbReference type="GO" id="GO:0004650">
    <property type="term" value="F:polygalacturonase activity"/>
    <property type="evidence" value="ECO:0007669"/>
    <property type="project" value="InterPro"/>
</dbReference>
<accession>A0AA38FPD2</accession>
<protein>
    <recommendedName>
        <fullName evidence="12">Polygalacturonase</fullName>
    </recommendedName>
</protein>
<dbReference type="InterPro" id="IPR011050">
    <property type="entry name" value="Pectin_lyase_fold/virulence"/>
</dbReference>
<keyword evidence="5 9" id="KW-0378">Hydrolase</keyword>
<comment type="caution">
    <text evidence="10">The sequence shown here is derived from an EMBL/GenBank/DDBJ whole genome shotgun (WGS) entry which is preliminary data.</text>
</comment>
<dbReference type="PANTHER" id="PTHR31375">
    <property type="match status" value="1"/>
</dbReference>
<evidence type="ECO:0000256" key="3">
    <source>
        <dbReference type="ARBA" id="ARBA00022512"/>
    </source>
</evidence>
<dbReference type="Gene3D" id="2.160.20.10">
    <property type="entry name" value="Single-stranded right-handed beta-helix, Pectin lyase-like"/>
    <property type="match status" value="1"/>
</dbReference>
<keyword evidence="4" id="KW-0964">Secreted</keyword>
<evidence type="ECO:0000313" key="10">
    <source>
        <dbReference type="EMBL" id="KAH9308222.1"/>
    </source>
</evidence>
<evidence type="ECO:0000256" key="6">
    <source>
        <dbReference type="ARBA" id="ARBA00023295"/>
    </source>
</evidence>
<evidence type="ECO:0008006" key="12">
    <source>
        <dbReference type="Google" id="ProtNLM"/>
    </source>
</evidence>
<dbReference type="SMART" id="SM00710">
    <property type="entry name" value="PbH1"/>
    <property type="match status" value="4"/>
</dbReference>
<feature type="non-terminal residue" evidence="10">
    <location>
        <position position="277"/>
    </location>
</feature>
<proteinExistence type="inferred from homology"/>
<comment type="subcellular location">
    <subcellularLocation>
        <location evidence="1">Secreted</location>
        <location evidence="1">Cell wall</location>
    </subcellularLocation>
</comment>
<dbReference type="GO" id="GO:0071555">
    <property type="term" value="P:cell wall organization"/>
    <property type="evidence" value="ECO:0007669"/>
    <property type="project" value="UniProtKB-KW"/>
</dbReference>
<dbReference type="InterPro" id="IPR012334">
    <property type="entry name" value="Pectin_lyas_fold"/>
</dbReference>
<evidence type="ECO:0000313" key="11">
    <source>
        <dbReference type="Proteomes" id="UP000824469"/>
    </source>
</evidence>
<dbReference type="Proteomes" id="UP000824469">
    <property type="component" value="Unassembled WGS sequence"/>
</dbReference>
<dbReference type="InterPro" id="IPR000743">
    <property type="entry name" value="Glyco_hydro_28"/>
</dbReference>